<proteinExistence type="predicted"/>
<dbReference type="GO" id="GO:0004315">
    <property type="term" value="F:3-oxoacyl-[acyl-carrier-protein] synthase activity"/>
    <property type="evidence" value="ECO:0007669"/>
    <property type="project" value="InterPro"/>
</dbReference>
<dbReference type="Pfam" id="PF08545">
    <property type="entry name" value="ACP_syn_III"/>
    <property type="match status" value="1"/>
</dbReference>
<dbReference type="GO" id="GO:0044550">
    <property type="term" value="P:secondary metabolite biosynthetic process"/>
    <property type="evidence" value="ECO:0007669"/>
    <property type="project" value="TreeGrafter"/>
</dbReference>
<dbReference type="PANTHER" id="PTHR34069:SF2">
    <property type="entry name" value="BETA-KETOACYL-[ACYL-CARRIER-PROTEIN] SYNTHASE III"/>
    <property type="match status" value="1"/>
</dbReference>
<name>A0A5T1VAA4_CAMJU</name>
<comment type="caution">
    <text evidence="2">The sequence shown here is derived from an EMBL/GenBank/DDBJ whole genome shotgun (WGS) entry which is preliminary data.</text>
</comment>
<evidence type="ECO:0000313" key="2">
    <source>
        <dbReference type="EMBL" id="EAL6969344.1"/>
    </source>
</evidence>
<dbReference type="PANTHER" id="PTHR34069">
    <property type="entry name" value="3-OXOACYL-[ACYL-CARRIER-PROTEIN] SYNTHASE 3"/>
    <property type="match status" value="1"/>
</dbReference>
<dbReference type="InterPro" id="IPR013751">
    <property type="entry name" value="ACP_syn_III_N"/>
</dbReference>
<sequence length="342" mass="39253">MNLKLNSHNIKAISIVLPKNPHTLEKELQECNLNQKKYELLKQNTGINHHFISPNNIYASDLASKALEKLFRENLLLKDELDVLLVYSFTPDFLAPALSSLIHKNLGLSEKTLCFDNIAFCPGFLQGLMQAFSLLDNENIKKIAFICVSVKSKKIPKKDKITYLSNSDSASVILLEKSNTKEKAFFSQKIFSKLATEETFPLKCFKEANDFIDMDKNLTFSHLNENFPRFFDDFFDNFKLDKSKIGEFFFGSANNFIKTKLLELLNFKEIKNDETLKNYGDVTINKLAFDLANYEWRKKKRGGGIKQVFMASFGTGITFNAMSLKIDFSKIKNFIEIIDFNT</sequence>
<dbReference type="InterPro" id="IPR016039">
    <property type="entry name" value="Thiolase-like"/>
</dbReference>
<evidence type="ECO:0000259" key="1">
    <source>
        <dbReference type="Pfam" id="PF08545"/>
    </source>
</evidence>
<dbReference type="Gene3D" id="3.40.47.10">
    <property type="match status" value="1"/>
</dbReference>
<accession>A0A5T1VAA4</accession>
<dbReference type="GO" id="GO:0006633">
    <property type="term" value="P:fatty acid biosynthetic process"/>
    <property type="evidence" value="ECO:0007669"/>
    <property type="project" value="InterPro"/>
</dbReference>
<organism evidence="2">
    <name type="scientific">Campylobacter jejuni</name>
    <dbReference type="NCBI Taxonomy" id="197"/>
    <lineage>
        <taxon>Bacteria</taxon>
        <taxon>Pseudomonadati</taxon>
        <taxon>Campylobacterota</taxon>
        <taxon>Epsilonproteobacteria</taxon>
        <taxon>Campylobacterales</taxon>
        <taxon>Campylobacteraceae</taxon>
        <taxon>Campylobacter</taxon>
    </lineage>
</organism>
<gene>
    <name evidence="2" type="ORF">DSU64_07920</name>
</gene>
<reference evidence="2" key="1">
    <citation type="submission" date="2018-07" db="EMBL/GenBank/DDBJ databases">
        <authorList>
            <consortium name="NARMS: The National Antimicrobial Resistance Monitoring System"/>
        </authorList>
    </citation>
    <scope>NUCLEOTIDE SEQUENCE</scope>
    <source>
        <strain evidence="2">CVM N17C143</strain>
    </source>
</reference>
<protein>
    <submittedName>
        <fullName evidence="2">3-oxoacyl-ACP synthase</fullName>
    </submittedName>
</protein>
<dbReference type="EMBL" id="AACQKS010000054">
    <property type="protein sequence ID" value="EAL6969344.1"/>
    <property type="molecule type" value="Genomic_DNA"/>
</dbReference>
<dbReference type="SUPFAM" id="SSF53901">
    <property type="entry name" value="Thiolase-like"/>
    <property type="match status" value="2"/>
</dbReference>
<dbReference type="AlphaFoldDB" id="A0A5T1VAA4"/>
<feature type="domain" description="Beta-ketoacyl-[acyl-carrier-protein] synthase III N-terminal" evidence="1">
    <location>
        <begin position="115"/>
        <end position="190"/>
    </location>
</feature>